<evidence type="ECO:0000313" key="3">
    <source>
        <dbReference type="Proteomes" id="UP001596012"/>
    </source>
</evidence>
<dbReference type="RefSeq" id="WP_386338701.1">
    <property type="nucleotide sequence ID" value="NZ_JBHSFG010000012.1"/>
</dbReference>
<accession>A0ABV8YJ42</accession>
<dbReference type="Proteomes" id="UP001596012">
    <property type="component" value="Unassembled WGS sequence"/>
</dbReference>
<reference evidence="3" key="1">
    <citation type="journal article" date="2019" name="Int. J. Syst. Evol. Microbiol.">
        <title>The Global Catalogue of Microorganisms (GCM) 10K type strain sequencing project: providing services to taxonomists for standard genome sequencing and annotation.</title>
        <authorList>
            <consortium name="The Broad Institute Genomics Platform"/>
            <consortium name="The Broad Institute Genome Sequencing Center for Infectious Disease"/>
            <person name="Wu L."/>
            <person name="Ma J."/>
        </authorList>
    </citation>
    <scope>NUCLEOTIDE SEQUENCE [LARGE SCALE GENOMIC DNA]</scope>
    <source>
        <strain evidence="3">DT43</strain>
    </source>
</reference>
<dbReference type="EMBL" id="JBHSFG010000012">
    <property type="protein sequence ID" value="MFC4464255.1"/>
    <property type="molecule type" value="Genomic_DNA"/>
</dbReference>
<keyword evidence="3" id="KW-1185">Reference proteome</keyword>
<evidence type="ECO:0000313" key="2">
    <source>
        <dbReference type="EMBL" id="MFC4464255.1"/>
    </source>
</evidence>
<protein>
    <submittedName>
        <fullName evidence="2">Uncharacterized protein</fullName>
    </submittedName>
</protein>
<keyword evidence="1" id="KW-1133">Transmembrane helix</keyword>
<comment type="caution">
    <text evidence="2">The sequence shown here is derived from an EMBL/GenBank/DDBJ whole genome shotgun (WGS) entry which is preliminary data.</text>
</comment>
<organism evidence="2 3">
    <name type="scientific">Streptomyces xiangluensis</name>
    <dbReference type="NCBI Taxonomy" id="2665720"/>
    <lineage>
        <taxon>Bacteria</taxon>
        <taxon>Bacillati</taxon>
        <taxon>Actinomycetota</taxon>
        <taxon>Actinomycetes</taxon>
        <taxon>Kitasatosporales</taxon>
        <taxon>Streptomycetaceae</taxon>
        <taxon>Streptomyces</taxon>
    </lineage>
</organism>
<sequence>MGGSLYDSSGVHVGVPEIIGVAVALLVLVVTFGSTLAAGMSLLPVLIGVGVGLTGLPA</sequence>
<evidence type="ECO:0000256" key="1">
    <source>
        <dbReference type="SAM" id="Phobius"/>
    </source>
</evidence>
<gene>
    <name evidence="2" type="ORF">ACFPH6_06685</name>
</gene>
<proteinExistence type="predicted"/>
<feature type="transmembrane region" description="Helical" evidence="1">
    <location>
        <begin position="20"/>
        <end position="53"/>
    </location>
</feature>
<keyword evidence="1" id="KW-0812">Transmembrane</keyword>
<keyword evidence="1" id="KW-0472">Membrane</keyword>
<name>A0ABV8YJ42_9ACTN</name>